<sequence length="102" mass="11698">MRRNSVHRSLQAPYDVPFSMLKRGGNFFFNQYERKAFHYLHEMRVNAAFITDSNITPRVTKFSPGTETKMTHYQLIPAVTSTSLIISYNHDNTGRGVSGDNI</sequence>
<comment type="caution">
    <text evidence="1">The sequence shown here is derived from an EMBL/GenBank/DDBJ whole genome shotgun (WGS) entry which is preliminary data.</text>
</comment>
<dbReference type="AlphaFoldDB" id="A0A8X6TTM8"/>
<dbReference type="Proteomes" id="UP000887013">
    <property type="component" value="Unassembled WGS sequence"/>
</dbReference>
<evidence type="ECO:0000313" key="2">
    <source>
        <dbReference type="Proteomes" id="UP000887013"/>
    </source>
</evidence>
<name>A0A8X6TTM8_NEPPI</name>
<accession>A0A8X6TTM8</accession>
<organism evidence="1 2">
    <name type="scientific">Nephila pilipes</name>
    <name type="common">Giant wood spider</name>
    <name type="synonym">Nephila maculata</name>
    <dbReference type="NCBI Taxonomy" id="299642"/>
    <lineage>
        <taxon>Eukaryota</taxon>
        <taxon>Metazoa</taxon>
        <taxon>Ecdysozoa</taxon>
        <taxon>Arthropoda</taxon>
        <taxon>Chelicerata</taxon>
        <taxon>Arachnida</taxon>
        <taxon>Araneae</taxon>
        <taxon>Araneomorphae</taxon>
        <taxon>Entelegynae</taxon>
        <taxon>Araneoidea</taxon>
        <taxon>Nephilidae</taxon>
        <taxon>Nephila</taxon>
    </lineage>
</organism>
<reference evidence="1" key="1">
    <citation type="submission" date="2020-08" db="EMBL/GenBank/DDBJ databases">
        <title>Multicomponent nature underlies the extraordinary mechanical properties of spider dragline silk.</title>
        <authorList>
            <person name="Kono N."/>
            <person name="Nakamura H."/>
            <person name="Mori M."/>
            <person name="Yoshida Y."/>
            <person name="Ohtoshi R."/>
            <person name="Malay A.D."/>
            <person name="Moran D.A.P."/>
            <person name="Tomita M."/>
            <person name="Numata K."/>
            <person name="Arakawa K."/>
        </authorList>
    </citation>
    <scope>NUCLEOTIDE SEQUENCE</scope>
</reference>
<dbReference type="EMBL" id="BMAW01064530">
    <property type="protein sequence ID" value="GFT45672.1"/>
    <property type="molecule type" value="Genomic_DNA"/>
</dbReference>
<proteinExistence type="predicted"/>
<protein>
    <submittedName>
        <fullName evidence="1">Uncharacterized protein</fullName>
    </submittedName>
</protein>
<evidence type="ECO:0000313" key="1">
    <source>
        <dbReference type="EMBL" id="GFT45672.1"/>
    </source>
</evidence>
<keyword evidence="2" id="KW-1185">Reference proteome</keyword>
<gene>
    <name evidence="1" type="ORF">NPIL_362731</name>
</gene>